<feature type="domain" description="THIF-type NAD/FAD binding fold" evidence="2">
    <location>
        <begin position="11"/>
        <end position="246"/>
    </location>
</feature>
<proteinExistence type="inferred from homology"/>
<dbReference type="PANTHER" id="PTHR10953">
    <property type="entry name" value="UBIQUITIN-ACTIVATING ENZYME E1"/>
    <property type="match status" value="1"/>
</dbReference>
<reference evidence="4" key="1">
    <citation type="submission" date="2016-10" db="EMBL/GenBank/DDBJ databases">
        <authorList>
            <person name="Varghese N."/>
            <person name="Submissions S."/>
        </authorList>
    </citation>
    <scope>NUCLEOTIDE SEQUENCE [LARGE SCALE GENOMIC DNA]</scope>
    <source>
        <strain evidence="4">JS21-1</strain>
    </source>
</reference>
<dbReference type="RefSeq" id="WP_093003734.1">
    <property type="nucleotide sequence ID" value="NZ_FNZZ01000001.1"/>
</dbReference>
<dbReference type="GO" id="GO:0008641">
    <property type="term" value="F:ubiquitin-like modifier activating enzyme activity"/>
    <property type="evidence" value="ECO:0007669"/>
    <property type="project" value="InterPro"/>
</dbReference>
<dbReference type="InterPro" id="IPR045886">
    <property type="entry name" value="ThiF/MoeB/HesA"/>
</dbReference>
<organism evidence="3 4">
    <name type="scientific">Sphingomonas palmae</name>
    <dbReference type="NCBI Taxonomy" id="1855283"/>
    <lineage>
        <taxon>Bacteria</taxon>
        <taxon>Pseudomonadati</taxon>
        <taxon>Pseudomonadota</taxon>
        <taxon>Alphaproteobacteria</taxon>
        <taxon>Sphingomonadales</taxon>
        <taxon>Sphingomonadaceae</taxon>
        <taxon>Sphingomonas</taxon>
    </lineage>
</organism>
<comment type="similarity">
    <text evidence="1">Belongs to the HesA/MoeB/ThiF family.</text>
</comment>
<protein>
    <submittedName>
        <fullName evidence="3">Adenylyltransferase and sulfurtransferase</fullName>
    </submittedName>
</protein>
<dbReference type="PANTHER" id="PTHR10953:SF102">
    <property type="entry name" value="ADENYLYLTRANSFERASE AND SULFURTRANSFERASE MOCS3"/>
    <property type="match status" value="1"/>
</dbReference>
<dbReference type="GO" id="GO:0016779">
    <property type="term" value="F:nucleotidyltransferase activity"/>
    <property type="evidence" value="ECO:0007669"/>
    <property type="project" value="UniProtKB-KW"/>
</dbReference>
<keyword evidence="4" id="KW-1185">Reference proteome</keyword>
<dbReference type="Gene3D" id="3.40.50.720">
    <property type="entry name" value="NAD(P)-binding Rossmann-like Domain"/>
    <property type="match status" value="1"/>
</dbReference>
<dbReference type="Pfam" id="PF00899">
    <property type="entry name" value="ThiF"/>
    <property type="match status" value="1"/>
</dbReference>
<dbReference type="InterPro" id="IPR000594">
    <property type="entry name" value="ThiF_NAD_FAD-bd"/>
</dbReference>
<evidence type="ECO:0000313" key="3">
    <source>
        <dbReference type="EMBL" id="SEK31392.1"/>
    </source>
</evidence>
<gene>
    <name evidence="3" type="ORF">SAMN05216382_0168</name>
</gene>
<evidence type="ECO:0000256" key="1">
    <source>
        <dbReference type="ARBA" id="ARBA00009919"/>
    </source>
</evidence>
<dbReference type="InterPro" id="IPR035985">
    <property type="entry name" value="Ubiquitin-activating_enz"/>
</dbReference>
<name>A0A1H7G3L7_9SPHN</name>
<dbReference type="NCBIfam" id="NF004281">
    <property type="entry name" value="PRK05690.1"/>
    <property type="match status" value="1"/>
</dbReference>
<sequence length="256" mass="26869">MTLSADEVARYARHVVLPEIGGPGQLRLKRAHVAVIGAGGIGSPALQYLAGAGFGRITVIDDDRIDTSNLHRQTLFSGDERGDAKAARAVEAIQRINPHVEAYAAIERINAANADRLLDSADVVIDGSDNFATRLAVADTALARRIPLVSAAVSRFEGQVAVFRGWEAGKPCYRCFVGDDPAREGLTCAEEGVLGPVTGVLGSMAALEAIRAVAPFGDDSAGTLLLVDLLALRFRTLRLPKDPGCRACGGADVRAA</sequence>
<evidence type="ECO:0000313" key="4">
    <source>
        <dbReference type="Proteomes" id="UP000199214"/>
    </source>
</evidence>
<dbReference type="STRING" id="1855283.SAMN05216382_0168"/>
<keyword evidence="3" id="KW-0548">Nucleotidyltransferase</keyword>
<dbReference type="SUPFAM" id="SSF69572">
    <property type="entry name" value="Activating enzymes of the ubiquitin-like proteins"/>
    <property type="match status" value="1"/>
</dbReference>
<dbReference type="GO" id="GO:0005829">
    <property type="term" value="C:cytosol"/>
    <property type="evidence" value="ECO:0007669"/>
    <property type="project" value="TreeGrafter"/>
</dbReference>
<dbReference type="AlphaFoldDB" id="A0A1H7G3L7"/>
<keyword evidence="3" id="KW-0808">Transferase</keyword>
<evidence type="ECO:0000259" key="2">
    <source>
        <dbReference type="Pfam" id="PF00899"/>
    </source>
</evidence>
<dbReference type="GO" id="GO:0008146">
    <property type="term" value="F:sulfotransferase activity"/>
    <property type="evidence" value="ECO:0007669"/>
    <property type="project" value="TreeGrafter"/>
</dbReference>
<dbReference type="Proteomes" id="UP000199214">
    <property type="component" value="Unassembled WGS sequence"/>
</dbReference>
<dbReference type="CDD" id="cd00757">
    <property type="entry name" value="ThiF_MoeB_HesA_family"/>
    <property type="match status" value="1"/>
</dbReference>
<dbReference type="EMBL" id="FNZZ01000001">
    <property type="protein sequence ID" value="SEK31392.1"/>
    <property type="molecule type" value="Genomic_DNA"/>
</dbReference>
<dbReference type="GO" id="GO:0004792">
    <property type="term" value="F:thiosulfate-cyanide sulfurtransferase activity"/>
    <property type="evidence" value="ECO:0007669"/>
    <property type="project" value="TreeGrafter"/>
</dbReference>
<accession>A0A1H7G3L7</accession>
<dbReference type="OrthoDB" id="9804286at2"/>
<dbReference type="FunFam" id="3.40.50.720:FF:000080">
    <property type="entry name" value="Thiazole biosynthesis adenylyltransferase ThiF"/>
    <property type="match status" value="1"/>
</dbReference>